<dbReference type="InterPro" id="IPR057335">
    <property type="entry name" value="Beta-barrel_SelB"/>
</dbReference>
<dbReference type="SUPFAM" id="SSF46785">
    <property type="entry name" value="Winged helix' DNA-binding domain"/>
    <property type="match status" value="3"/>
</dbReference>
<keyword evidence="3" id="KW-0963">Cytoplasm</keyword>
<reference evidence="10 11" key="1">
    <citation type="submission" date="2019-10" db="EMBL/GenBank/DDBJ databases">
        <title>Whole-genome sequence of the extremophile Heliorestis acidaminivorans DSM 24790.</title>
        <authorList>
            <person name="Kyndt J.A."/>
            <person name="Meyer T.E."/>
        </authorList>
    </citation>
    <scope>NUCLEOTIDE SEQUENCE [LARGE SCALE GENOMIC DNA]</scope>
    <source>
        <strain evidence="10 11">DSM 24790</strain>
    </source>
</reference>
<dbReference type="SUPFAM" id="SSF50465">
    <property type="entry name" value="EF-Tu/eEF-1alpha/eIF2-gamma C-terminal domain"/>
    <property type="match status" value="1"/>
</dbReference>
<comment type="caution">
    <text evidence="10">The sequence shown here is derived from an EMBL/GenBank/DDBJ whole genome shotgun (WGS) entry which is preliminary data.</text>
</comment>
<dbReference type="GO" id="GO:0003746">
    <property type="term" value="F:translation elongation factor activity"/>
    <property type="evidence" value="ECO:0007669"/>
    <property type="project" value="UniProtKB-KW"/>
</dbReference>
<dbReference type="EMBL" id="WBXO01000002">
    <property type="protein sequence ID" value="KAB2953905.1"/>
    <property type="molecule type" value="Genomic_DNA"/>
</dbReference>
<dbReference type="CDD" id="cd04171">
    <property type="entry name" value="SelB"/>
    <property type="match status" value="1"/>
</dbReference>
<dbReference type="InterPro" id="IPR050055">
    <property type="entry name" value="EF-Tu_GTPase"/>
</dbReference>
<evidence type="ECO:0000259" key="9">
    <source>
        <dbReference type="PROSITE" id="PS51722"/>
    </source>
</evidence>
<evidence type="ECO:0000313" key="10">
    <source>
        <dbReference type="EMBL" id="KAB2953905.1"/>
    </source>
</evidence>
<accession>A0A6I0ETE5</accession>
<dbReference type="PANTHER" id="PTHR43721:SF22">
    <property type="entry name" value="ELONGATION FACTOR TU, MITOCHONDRIAL"/>
    <property type="match status" value="1"/>
</dbReference>
<evidence type="ECO:0000256" key="1">
    <source>
        <dbReference type="ARBA" id="ARBA00004496"/>
    </source>
</evidence>
<dbReference type="InterPro" id="IPR004161">
    <property type="entry name" value="EFTu-like_2"/>
</dbReference>
<dbReference type="FunFam" id="2.40.30.10:FF:000020">
    <property type="entry name" value="Translation elongation factor EF-1"/>
    <property type="match status" value="1"/>
</dbReference>
<evidence type="ECO:0000256" key="8">
    <source>
        <dbReference type="ARBA" id="ARBA00031615"/>
    </source>
</evidence>
<organism evidence="10 11">
    <name type="scientific">Heliorestis acidaminivorans</name>
    <dbReference type="NCBI Taxonomy" id="553427"/>
    <lineage>
        <taxon>Bacteria</taxon>
        <taxon>Bacillati</taxon>
        <taxon>Bacillota</taxon>
        <taxon>Clostridia</taxon>
        <taxon>Eubacteriales</taxon>
        <taxon>Heliobacteriaceae</taxon>
        <taxon>Heliorestis</taxon>
    </lineage>
</organism>
<evidence type="ECO:0000313" key="11">
    <source>
        <dbReference type="Proteomes" id="UP000468766"/>
    </source>
</evidence>
<evidence type="ECO:0000256" key="6">
    <source>
        <dbReference type="ARBA" id="ARBA00023134"/>
    </source>
</evidence>
<dbReference type="Pfam" id="PF09106">
    <property type="entry name" value="WHD_2nd_SelB"/>
    <property type="match status" value="1"/>
</dbReference>
<dbReference type="Proteomes" id="UP000468766">
    <property type="component" value="Unassembled WGS sequence"/>
</dbReference>
<dbReference type="InterPro" id="IPR000795">
    <property type="entry name" value="T_Tr_GTP-bd_dom"/>
</dbReference>
<dbReference type="Gene3D" id="3.40.50.300">
    <property type="entry name" value="P-loop containing nucleotide triphosphate hydrolases"/>
    <property type="match status" value="1"/>
</dbReference>
<comment type="function">
    <text evidence="7">Translation factor necessary for the incorporation of selenocysteine into proteins. It probably replaces EF-Tu for the insertion of selenocysteine directed by the UGA codon. SelB binds GTP and GDP.</text>
</comment>
<dbReference type="Gene3D" id="2.40.30.10">
    <property type="entry name" value="Translation factors"/>
    <property type="match status" value="1"/>
</dbReference>
<sequence>MTRAEDIHVIIGTAGHVDHGKTKLVNALTGVHTDRLKEEKARGISIELGFAPFVLPDGKKAAIVDVPGHEKFVKQMVAGAVGMDLVLLVIAADEGVMPQTKEHLDVLELLQVPQGIIVITKADLVEEEWLDLIVEEVKETLQGTLFEQAPVVTLSSTTGQGIDSLKAMIAAQVTKIPRRLLAGAPRLPIDRVFTMAGFGTVVTGTLLSGQLQVGQQLTIMPSEQPCRIRGLQVHSEKVEEARAGQRVAVNLSGIELSDVNRGDLLATAEALTPAYRVTVRLQNLSHSGRTMKDQERVRFHAGTRETLGRLTLLDRHELEPGKDSLAQIVLEEPVVVLKGDRFVLRSYSPALTIGGGRVIDPNALKVRKNKVELLKNIETQEKGSIADRLLQHLSQTGLPLSPDEAIKKFTLSKEELEKLLEKVQDHKTPGIALLGREKPPIYFISAALLVSLEQSFVRHLEKYHQDYPLRSGMAKEELKGKLLSAWNSKAYGALLQTLQERQSIAIKGHALALYNFGNEPSAEVRAIIKKIEKWYLEKEFQPPTVAETKEKLITEEKVSPESADEIMNYMIDQGLLFKLAEDLRIHSQAMKRFREIVIQGLQEQAEMTISEVRDLTDSSRRYVVPLMEWLDRERVTIRKGDKRVLAKG</sequence>
<keyword evidence="4" id="KW-0547">Nucleotide-binding</keyword>
<dbReference type="NCBIfam" id="TIGR00475">
    <property type="entry name" value="selB"/>
    <property type="match status" value="1"/>
</dbReference>
<dbReference type="Gene3D" id="1.10.10.10">
    <property type="entry name" value="Winged helix-like DNA-binding domain superfamily/Winged helix DNA-binding domain"/>
    <property type="match status" value="1"/>
</dbReference>
<dbReference type="SUPFAM" id="SSF50447">
    <property type="entry name" value="Translation proteins"/>
    <property type="match status" value="1"/>
</dbReference>
<proteinExistence type="predicted"/>
<evidence type="ECO:0000256" key="4">
    <source>
        <dbReference type="ARBA" id="ARBA00022741"/>
    </source>
</evidence>
<dbReference type="OrthoDB" id="9804504at2"/>
<dbReference type="GO" id="GO:0005525">
    <property type="term" value="F:GTP binding"/>
    <property type="evidence" value="ECO:0007669"/>
    <property type="project" value="UniProtKB-KW"/>
</dbReference>
<keyword evidence="11" id="KW-1185">Reference proteome</keyword>
<protein>
    <recommendedName>
        <fullName evidence="2">Selenocysteine-specific elongation factor</fullName>
    </recommendedName>
    <alternativeName>
        <fullName evidence="8">SelB translation factor</fullName>
    </alternativeName>
</protein>
<dbReference type="PROSITE" id="PS51722">
    <property type="entry name" value="G_TR_2"/>
    <property type="match status" value="1"/>
</dbReference>
<dbReference type="NCBIfam" id="TIGR00231">
    <property type="entry name" value="small_GTP"/>
    <property type="match status" value="1"/>
</dbReference>
<evidence type="ECO:0000256" key="2">
    <source>
        <dbReference type="ARBA" id="ARBA00015953"/>
    </source>
</evidence>
<dbReference type="AlphaFoldDB" id="A0A6I0ETE5"/>
<dbReference type="InterPro" id="IPR027417">
    <property type="entry name" value="P-loop_NTPase"/>
</dbReference>
<dbReference type="Pfam" id="PF03144">
    <property type="entry name" value="GTP_EFTU_D2"/>
    <property type="match status" value="1"/>
</dbReference>
<dbReference type="CDD" id="cd03696">
    <property type="entry name" value="SelB_II"/>
    <property type="match status" value="1"/>
</dbReference>
<keyword evidence="6" id="KW-0342">GTP-binding</keyword>
<feature type="domain" description="Tr-type G" evidence="9">
    <location>
        <begin position="6"/>
        <end position="178"/>
    </location>
</feature>
<dbReference type="Pfam" id="PF25461">
    <property type="entry name" value="Beta-barrel_SelB"/>
    <property type="match status" value="1"/>
</dbReference>
<dbReference type="InterPro" id="IPR036388">
    <property type="entry name" value="WH-like_DNA-bd_sf"/>
</dbReference>
<dbReference type="PRINTS" id="PR00315">
    <property type="entry name" value="ELONGATNFCT"/>
</dbReference>
<dbReference type="Pfam" id="PF00009">
    <property type="entry name" value="GTP_EFTU"/>
    <property type="match status" value="1"/>
</dbReference>
<dbReference type="RefSeq" id="WP_151619001.1">
    <property type="nucleotide sequence ID" value="NZ_WBXO01000002.1"/>
</dbReference>
<keyword evidence="10" id="KW-0251">Elongation factor</keyword>
<dbReference type="PANTHER" id="PTHR43721">
    <property type="entry name" value="ELONGATION FACTOR TU-RELATED"/>
    <property type="match status" value="1"/>
</dbReference>
<dbReference type="CDD" id="cd15491">
    <property type="entry name" value="selB_III"/>
    <property type="match status" value="1"/>
</dbReference>
<dbReference type="InterPro" id="IPR004535">
    <property type="entry name" value="Transl_elong_SelB"/>
</dbReference>
<comment type="subcellular location">
    <subcellularLocation>
        <location evidence="1">Cytoplasm</location>
    </subcellularLocation>
</comment>
<dbReference type="InterPro" id="IPR031157">
    <property type="entry name" value="G_TR_CS"/>
</dbReference>
<dbReference type="PROSITE" id="PS00301">
    <property type="entry name" value="G_TR_1"/>
    <property type="match status" value="1"/>
</dbReference>
<dbReference type="InterPro" id="IPR009000">
    <property type="entry name" value="Transl_B-barrel_sf"/>
</dbReference>
<dbReference type="InterPro" id="IPR005225">
    <property type="entry name" value="Small_GTP-bd"/>
</dbReference>
<dbReference type="GO" id="GO:0001514">
    <property type="term" value="P:selenocysteine incorporation"/>
    <property type="evidence" value="ECO:0007669"/>
    <property type="project" value="InterPro"/>
</dbReference>
<evidence type="ECO:0000256" key="5">
    <source>
        <dbReference type="ARBA" id="ARBA00022917"/>
    </source>
</evidence>
<evidence type="ECO:0000256" key="7">
    <source>
        <dbReference type="ARBA" id="ARBA00025526"/>
    </source>
</evidence>
<evidence type="ECO:0000256" key="3">
    <source>
        <dbReference type="ARBA" id="ARBA00022490"/>
    </source>
</evidence>
<gene>
    <name evidence="10" type="primary">selB</name>
    <name evidence="10" type="ORF">F9B85_04685</name>
</gene>
<dbReference type="Pfam" id="PF09107">
    <property type="entry name" value="WHD_3rd_SelB"/>
    <property type="match status" value="1"/>
</dbReference>
<dbReference type="SUPFAM" id="SSF52540">
    <property type="entry name" value="P-loop containing nucleoside triphosphate hydrolases"/>
    <property type="match status" value="1"/>
</dbReference>
<dbReference type="InterPro" id="IPR036390">
    <property type="entry name" value="WH_DNA-bd_sf"/>
</dbReference>
<dbReference type="InterPro" id="IPR015190">
    <property type="entry name" value="Elong_fac_SelB-wing-hlx_typ-2"/>
</dbReference>
<dbReference type="GO" id="GO:0003924">
    <property type="term" value="F:GTPase activity"/>
    <property type="evidence" value="ECO:0007669"/>
    <property type="project" value="InterPro"/>
</dbReference>
<dbReference type="Gene3D" id="1.10.10.2770">
    <property type="match status" value="1"/>
</dbReference>
<dbReference type="InterPro" id="IPR009001">
    <property type="entry name" value="Transl_elong_EF1A/Init_IF2_C"/>
</dbReference>
<keyword evidence="5" id="KW-0648">Protein biosynthesis</keyword>
<dbReference type="InterPro" id="IPR015191">
    <property type="entry name" value="SelB_WHD4"/>
</dbReference>
<name>A0A6I0ETE5_9FIRM</name>
<dbReference type="GO" id="GO:0003723">
    <property type="term" value="F:RNA binding"/>
    <property type="evidence" value="ECO:0007669"/>
    <property type="project" value="InterPro"/>
</dbReference>
<dbReference type="GO" id="GO:0005737">
    <property type="term" value="C:cytoplasm"/>
    <property type="evidence" value="ECO:0007669"/>
    <property type="project" value="UniProtKB-SubCell"/>
</dbReference>